<evidence type="ECO:0000256" key="5">
    <source>
        <dbReference type="ARBA" id="ARBA00022989"/>
    </source>
</evidence>
<dbReference type="PANTHER" id="PTHR30576:SF0">
    <property type="entry name" value="UNDECAPRENYL-PHOSPHATE N-ACETYLGALACTOSAMINYL 1-PHOSPHATE TRANSFERASE-RELATED"/>
    <property type="match status" value="1"/>
</dbReference>
<evidence type="ECO:0000256" key="1">
    <source>
        <dbReference type="ARBA" id="ARBA00004141"/>
    </source>
</evidence>
<evidence type="ECO:0000256" key="6">
    <source>
        <dbReference type="ARBA" id="ARBA00023136"/>
    </source>
</evidence>
<feature type="domain" description="Bacterial sugar transferase" evidence="8">
    <location>
        <begin position="276"/>
        <end position="455"/>
    </location>
</feature>
<keyword evidence="10" id="KW-1185">Reference proteome</keyword>
<gene>
    <name evidence="9" type="ORF">R6U77_01860</name>
</gene>
<accession>A0ABZ0RYI0</accession>
<evidence type="ECO:0000313" key="10">
    <source>
        <dbReference type="Proteomes" id="UP001322664"/>
    </source>
</evidence>
<keyword evidence="6 7" id="KW-0472">Membrane</keyword>
<evidence type="ECO:0000256" key="4">
    <source>
        <dbReference type="ARBA" id="ARBA00022692"/>
    </source>
</evidence>
<dbReference type="InterPro" id="IPR036291">
    <property type="entry name" value="NAD(P)-bd_dom_sf"/>
</dbReference>
<dbReference type="Gene3D" id="3.40.50.720">
    <property type="entry name" value="NAD(P)-binding Rossmann-like Domain"/>
    <property type="match status" value="1"/>
</dbReference>
<dbReference type="NCBIfam" id="TIGR03025">
    <property type="entry name" value="EPS_sugtrans"/>
    <property type="match status" value="1"/>
</dbReference>
<evidence type="ECO:0000256" key="3">
    <source>
        <dbReference type="ARBA" id="ARBA00022679"/>
    </source>
</evidence>
<comment type="subcellular location">
    <subcellularLocation>
        <location evidence="1">Membrane</location>
        <topology evidence="1">Multi-pass membrane protein</topology>
    </subcellularLocation>
</comment>
<organism evidence="9 10">
    <name type="scientific">Lysinibacillus louembei</name>
    <dbReference type="NCBI Taxonomy" id="1470088"/>
    <lineage>
        <taxon>Bacteria</taxon>
        <taxon>Bacillati</taxon>
        <taxon>Bacillota</taxon>
        <taxon>Bacilli</taxon>
        <taxon>Bacillales</taxon>
        <taxon>Bacillaceae</taxon>
        <taxon>Lysinibacillus</taxon>
    </lineage>
</organism>
<dbReference type="Pfam" id="PF13727">
    <property type="entry name" value="CoA_binding_3"/>
    <property type="match status" value="1"/>
</dbReference>
<dbReference type="InterPro" id="IPR017473">
    <property type="entry name" value="Undecaprenyl-P_gluc_Ptfrase"/>
</dbReference>
<dbReference type="InterPro" id="IPR017475">
    <property type="entry name" value="EPS_sugar_tfrase"/>
</dbReference>
<dbReference type="InterPro" id="IPR003362">
    <property type="entry name" value="Bact_transf"/>
</dbReference>
<dbReference type="PANTHER" id="PTHR30576">
    <property type="entry name" value="COLANIC BIOSYNTHESIS UDP-GLUCOSE LIPID CARRIER TRANSFERASE"/>
    <property type="match status" value="1"/>
</dbReference>
<feature type="transmembrane region" description="Helical" evidence="7">
    <location>
        <begin position="281"/>
        <end position="302"/>
    </location>
</feature>
<dbReference type="EC" id="2.7.8.31" evidence="9"/>
<evidence type="ECO:0000256" key="2">
    <source>
        <dbReference type="ARBA" id="ARBA00006464"/>
    </source>
</evidence>
<sequence>MIRGKERFITQLYMTTDFLFLQLAFIMAWYLRFVVNQEEQGSYLPMSDYFTWHIIYAVSFLAIGFLIHLYIPKRKMKFAKEVSKIIQVQIYSMFVLLSVLFVVKTVDISRMFLFLYLLTGFFIIVTYRFFVKQFLRGMRKKGFNQQFVLILGAGSIGKRYIENLENHPEYGLRAVGFLDDYKQENGKQKILGKIADLPTILENKIIDEVVIALPLTVFSKYDKIISICEKAGVRVAIVPDFYDVLPATPHFERFGDLPVINVRDIPLDEYVNRVLKRLFDIVFSLCAIIITSPLLIAIAIGVKLTSPGPVLFKQERVGLNRRTFNMYKFRSMKDMPTVASDTQWTVENDPRRTKFGTFLRKTSLDEFPQFFNVLKGDMSIVGPRPERPYFVDQFKEEIPKYMIKHHVRPGITGWAQVCGLRGDTSIEDRIEHDIQYIENWTLLFDIRIIFKTIVNGFVNKNAY</sequence>
<feature type="transmembrane region" description="Helical" evidence="7">
    <location>
        <begin position="50"/>
        <end position="70"/>
    </location>
</feature>
<keyword evidence="5 7" id="KW-1133">Transmembrane helix</keyword>
<keyword evidence="4 7" id="KW-0812">Transmembrane</keyword>
<evidence type="ECO:0000313" key="9">
    <source>
        <dbReference type="EMBL" id="WPK12464.1"/>
    </source>
</evidence>
<feature type="transmembrane region" description="Helical" evidence="7">
    <location>
        <begin position="12"/>
        <end position="30"/>
    </location>
</feature>
<dbReference type="GO" id="GO:0089702">
    <property type="term" value="F:undecaprenyl-phosphate glucose phosphotransferase activity"/>
    <property type="evidence" value="ECO:0007669"/>
    <property type="project" value="UniProtKB-EC"/>
</dbReference>
<dbReference type="NCBIfam" id="TIGR03023">
    <property type="entry name" value="WcaJ_sugtrans"/>
    <property type="match status" value="1"/>
</dbReference>
<protein>
    <submittedName>
        <fullName evidence="9">Undecaprenyl-phosphate glucose phosphotransferase</fullName>
        <ecNumber evidence="9">2.7.8.31</ecNumber>
    </submittedName>
</protein>
<dbReference type="RefSeq" id="WP_319837206.1">
    <property type="nucleotide sequence ID" value="NZ_CP137624.1"/>
</dbReference>
<keyword evidence="3 9" id="KW-0808">Transferase</keyword>
<dbReference type="Proteomes" id="UP001322664">
    <property type="component" value="Chromosome"/>
</dbReference>
<feature type="transmembrane region" description="Helical" evidence="7">
    <location>
        <begin position="112"/>
        <end position="131"/>
    </location>
</feature>
<dbReference type="EMBL" id="CP137624">
    <property type="protein sequence ID" value="WPK12464.1"/>
    <property type="molecule type" value="Genomic_DNA"/>
</dbReference>
<evidence type="ECO:0000259" key="8">
    <source>
        <dbReference type="Pfam" id="PF02397"/>
    </source>
</evidence>
<name>A0ABZ0RYI0_9BACI</name>
<dbReference type="Pfam" id="PF02397">
    <property type="entry name" value="Bac_transf"/>
    <property type="match status" value="1"/>
</dbReference>
<proteinExistence type="inferred from homology"/>
<reference evidence="9 10" key="1">
    <citation type="submission" date="2023-09" db="EMBL/GenBank/DDBJ databases">
        <authorList>
            <person name="Page C.A."/>
            <person name="Perez-Diaz I.M."/>
        </authorList>
    </citation>
    <scope>NUCLEOTIDE SEQUENCE [LARGE SCALE GENOMIC DNA]</scope>
    <source>
        <strain evidence="9 10">Ll15</strain>
    </source>
</reference>
<evidence type="ECO:0000256" key="7">
    <source>
        <dbReference type="SAM" id="Phobius"/>
    </source>
</evidence>
<comment type="similarity">
    <text evidence="2">Belongs to the bacterial sugar transferase family.</text>
</comment>
<dbReference type="SUPFAM" id="SSF51735">
    <property type="entry name" value="NAD(P)-binding Rossmann-fold domains"/>
    <property type="match status" value="1"/>
</dbReference>
<feature type="transmembrane region" description="Helical" evidence="7">
    <location>
        <begin position="90"/>
        <end position="106"/>
    </location>
</feature>